<proteinExistence type="predicted"/>
<accession>A0A5D2UD36</accession>
<organism evidence="1 2">
    <name type="scientific">Gossypium mustelinum</name>
    <name type="common">Cotton</name>
    <name type="synonym">Gossypium caicoense</name>
    <dbReference type="NCBI Taxonomy" id="34275"/>
    <lineage>
        <taxon>Eukaryota</taxon>
        <taxon>Viridiplantae</taxon>
        <taxon>Streptophyta</taxon>
        <taxon>Embryophyta</taxon>
        <taxon>Tracheophyta</taxon>
        <taxon>Spermatophyta</taxon>
        <taxon>Magnoliopsida</taxon>
        <taxon>eudicotyledons</taxon>
        <taxon>Gunneridae</taxon>
        <taxon>Pentapetalae</taxon>
        <taxon>rosids</taxon>
        <taxon>malvids</taxon>
        <taxon>Malvales</taxon>
        <taxon>Malvaceae</taxon>
        <taxon>Malvoideae</taxon>
        <taxon>Gossypium</taxon>
    </lineage>
</organism>
<gene>
    <name evidence="1" type="ORF">E1A91_D07G208400v1</name>
</gene>
<protein>
    <submittedName>
        <fullName evidence="1">Uncharacterized protein</fullName>
    </submittedName>
</protein>
<keyword evidence="2" id="KW-1185">Reference proteome</keyword>
<reference evidence="1 2" key="1">
    <citation type="submission" date="2019-07" db="EMBL/GenBank/DDBJ databases">
        <title>WGS assembly of Gossypium mustelinum.</title>
        <authorList>
            <person name="Chen Z.J."/>
            <person name="Sreedasyam A."/>
            <person name="Ando A."/>
            <person name="Song Q."/>
            <person name="De L."/>
            <person name="Hulse-Kemp A."/>
            <person name="Ding M."/>
            <person name="Ye W."/>
            <person name="Kirkbride R."/>
            <person name="Jenkins J."/>
            <person name="Plott C."/>
            <person name="Lovell J."/>
            <person name="Lin Y.-M."/>
            <person name="Vaughn R."/>
            <person name="Liu B."/>
            <person name="Li W."/>
            <person name="Simpson S."/>
            <person name="Scheffler B."/>
            <person name="Saski C."/>
            <person name="Grover C."/>
            <person name="Hu G."/>
            <person name="Conover J."/>
            <person name="Carlson J."/>
            <person name="Shu S."/>
            <person name="Boston L."/>
            <person name="Williams M."/>
            <person name="Peterson D."/>
            <person name="Mcgee K."/>
            <person name="Jones D."/>
            <person name="Wendel J."/>
            <person name="Stelly D."/>
            <person name="Grimwood J."/>
            <person name="Schmutz J."/>
        </authorList>
    </citation>
    <scope>NUCLEOTIDE SEQUENCE [LARGE SCALE GENOMIC DNA]</scope>
    <source>
        <strain evidence="1">1408120.09</strain>
    </source>
</reference>
<sequence>MNSHSMKNQLNILFPIKIVISPCCVKSTLKKWKKEIFLLSRTFFVKSRLLIQYNKFLFQHGAKRTTYRMGRRSCDAWLNP</sequence>
<dbReference type="AlphaFoldDB" id="A0A5D2UD36"/>
<dbReference type="Proteomes" id="UP000323597">
    <property type="component" value="Chromosome D07"/>
</dbReference>
<dbReference type="EMBL" id="CM017655">
    <property type="protein sequence ID" value="TYI74560.1"/>
    <property type="molecule type" value="Genomic_DNA"/>
</dbReference>
<evidence type="ECO:0000313" key="2">
    <source>
        <dbReference type="Proteomes" id="UP000323597"/>
    </source>
</evidence>
<evidence type="ECO:0000313" key="1">
    <source>
        <dbReference type="EMBL" id="TYI74560.1"/>
    </source>
</evidence>
<name>A0A5D2UD36_GOSMU</name>